<feature type="region of interest" description="Disordered" evidence="1">
    <location>
        <begin position="18"/>
        <end position="40"/>
    </location>
</feature>
<sequence>MVGCGVVDNGGRASFGSLDKAGFDKDGTRGHGNGGNIGLGRDGVGSEGNGGIMVLGRDGILGNGNAGGGAAVTEGLDDQLDEGDGERRAVGGVGIFILDGILSGTEVVSGCGRNGIFGNGNGRNGILGNLNFGNLSFGNLSFGNEKVGSLMGMVGPEANIEGITTVGCGASATGSALSERR</sequence>
<gene>
    <name evidence="2" type="ORF">FNV43_RR17491</name>
</gene>
<name>A0A8K0E2P2_9ROSA</name>
<protein>
    <submittedName>
        <fullName evidence="2">Uncharacterized protein</fullName>
    </submittedName>
</protein>
<dbReference type="Proteomes" id="UP000796880">
    <property type="component" value="Unassembled WGS sequence"/>
</dbReference>
<evidence type="ECO:0000313" key="2">
    <source>
        <dbReference type="EMBL" id="KAF3439216.1"/>
    </source>
</evidence>
<accession>A0A8K0E2P2</accession>
<reference evidence="2" key="1">
    <citation type="submission" date="2020-03" db="EMBL/GenBank/DDBJ databases">
        <title>A high-quality chromosome-level genome assembly of a woody plant with both climbing and erect habits, Rhamnella rubrinervis.</title>
        <authorList>
            <person name="Lu Z."/>
            <person name="Yang Y."/>
            <person name="Zhu X."/>
            <person name="Sun Y."/>
        </authorList>
    </citation>
    <scope>NUCLEOTIDE SEQUENCE</scope>
    <source>
        <strain evidence="2">BYM</strain>
        <tissue evidence="2">Leaf</tissue>
    </source>
</reference>
<dbReference type="AlphaFoldDB" id="A0A8K0E2P2"/>
<comment type="caution">
    <text evidence="2">The sequence shown here is derived from an EMBL/GenBank/DDBJ whole genome shotgun (WGS) entry which is preliminary data.</text>
</comment>
<feature type="compositionally biased region" description="Gly residues" evidence="1">
    <location>
        <begin position="30"/>
        <end position="40"/>
    </location>
</feature>
<keyword evidence="3" id="KW-1185">Reference proteome</keyword>
<organism evidence="2 3">
    <name type="scientific">Rhamnella rubrinervis</name>
    <dbReference type="NCBI Taxonomy" id="2594499"/>
    <lineage>
        <taxon>Eukaryota</taxon>
        <taxon>Viridiplantae</taxon>
        <taxon>Streptophyta</taxon>
        <taxon>Embryophyta</taxon>
        <taxon>Tracheophyta</taxon>
        <taxon>Spermatophyta</taxon>
        <taxon>Magnoliopsida</taxon>
        <taxon>eudicotyledons</taxon>
        <taxon>Gunneridae</taxon>
        <taxon>Pentapetalae</taxon>
        <taxon>rosids</taxon>
        <taxon>fabids</taxon>
        <taxon>Rosales</taxon>
        <taxon>Rhamnaceae</taxon>
        <taxon>rhamnoid group</taxon>
        <taxon>Rhamneae</taxon>
        <taxon>Rhamnella</taxon>
    </lineage>
</organism>
<evidence type="ECO:0000256" key="1">
    <source>
        <dbReference type="SAM" id="MobiDB-lite"/>
    </source>
</evidence>
<evidence type="ECO:0000313" key="3">
    <source>
        <dbReference type="Proteomes" id="UP000796880"/>
    </source>
</evidence>
<proteinExistence type="predicted"/>
<dbReference type="EMBL" id="VOIH02000008">
    <property type="protein sequence ID" value="KAF3439216.1"/>
    <property type="molecule type" value="Genomic_DNA"/>
</dbReference>